<gene>
    <name evidence="7" type="ORF">B9Q00_09520</name>
</gene>
<dbReference type="InterPro" id="IPR029464">
    <property type="entry name" value="HSDR_N"/>
</dbReference>
<dbReference type="InterPro" id="IPR029063">
    <property type="entry name" value="SAM-dependent_MTases_sf"/>
</dbReference>
<sequence length="543" mass="62721">MIMKMSSFGYVENSVRQIIVEIINEIIKEENLPFERADSDVKLEGPKKSPNFADIVLWKKGGVLQQAALVIELKQPMYNPLDEEIVEKTFLYAAILGAPYFATSNMQNIVLFSSSENVPLMDRRKGFYKISSIARPSDLRREDVKKEMKNGLRNFLLKFTEIYSGKQVLPTIPVDEFFVYTLRTLVDSLSTPLTDAIIKAFNTDAVFKRGFQNWFVEQGWTPPLNERYYDDFNRSARQYLYLLANKLMFYLVLKTHVPDLPDLSVGKTKDGESLKKALQRYFEKAEGLSGDYETIFGINFIEKFPIPDEIVDPLKRFIKNLSKYDLKRIGYADLGKIFDKLIPVEERHKLGQYFTSQKHADGTYWSDVVDLIIGFTVKSPDAIVLDGAVGAGTFLIRAYARMKHLNPYLSHEEIISRLFGVDIAKFPALLSMINLAIRDLSVKENYPIIINEDFFNVEPSVNSNTIGKWVDINQRLSLLAKKERKFLFRRLMRSSETRHIRDKRRWKNILQNIKTNSYKRLNLNGVSAWEKEAVSTYTLCYTA</sequence>
<dbReference type="Pfam" id="PF02384">
    <property type="entry name" value="N6_Mtase"/>
    <property type="match status" value="1"/>
</dbReference>
<evidence type="ECO:0000259" key="6">
    <source>
        <dbReference type="Pfam" id="PF13588"/>
    </source>
</evidence>
<reference evidence="7 8" key="1">
    <citation type="submission" date="2017-04" db="EMBL/GenBank/DDBJ databases">
        <title>Novel microbial lineages endemic to geothermal iron-oxide mats fill important gaps in the evolutionary history of Archaea.</title>
        <authorList>
            <person name="Jay Z.J."/>
            <person name="Beam J.P."/>
            <person name="Dlakic M."/>
            <person name="Rusch D.B."/>
            <person name="Kozubal M.A."/>
            <person name="Inskeep W.P."/>
        </authorList>
    </citation>
    <scope>NUCLEOTIDE SEQUENCE [LARGE SCALE GENOMIC DNA]</scope>
    <source>
        <strain evidence="7">OSP_C</strain>
    </source>
</reference>
<keyword evidence="3" id="KW-0808">Transferase</keyword>
<evidence type="ECO:0000313" key="8">
    <source>
        <dbReference type="Proteomes" id="UP000241473"/>
    </source>
</evidence>
<protein>
    <recommendedName>
        <fullName evidence="1">site-specific DNA-methyltransferase (adenine-specific)</fullName>
        <ecNumber evidence="1">2.1.1.72</ecNumber>
    </recommendedName>
</protein>
<dbReference type="EMBL" id="NEXB01000079">
    <property type="protein sequence ID" value="PSN87183.1"/>
    <property type="molecule type" value="Genomic_DNA"/>
</dbReference>
<feature type="domain" description="DNA methylase adenine-specific" evidence="5">
    <location>
        <begin position="353"/>
        <end position="445"/>
    </location>
</feature>
<dbReference type="GO" id="GO:0008170">
    <property type="term" value="F:N-methyltransferase activity"/>
    <property type="evidence" value="ECO:0007669"/>
    <property type="project" value="InterPro"/>
</dbReference>
<dbReference type="InterPro" id="IPR050953">
    <property type="entry name" value="N4_N6_ade-DNA_methylase"/>
</dbReference>
<evidence type="ECO:0000256" key="4">
    <source>
        <dbReference type="ARBA" id="ARBA00047942"/>
    </source>
</evidence>
<feature type="domain" description="Type I restriction enzyme R protein N-terminal" evidence="6">
    <location>
        <begin position="12"/>
        <end position="114"/>
    </location>
</feature>
<dbReference type="SUPFAM" id="SSF53335">
    <property type="entry name" value="S-adenosyl-L-methionine-dependent methyltransferases"/>
    <property type="match status" value="1"/>
</dbReference>
<dbReference type="EC" id="2.1.1.72" evidence="1"/>
<comment type="catalytic activity">
    <reaction evidence="4">
        <text>a 2'-deoxyadenosine in DNA + S-adenosyl-L-methionine = an N(6)-methyl-2'-deoxyadenosine in DNA + S-adenosyl-L-homocysteine + H(+)</text>
        <dbReference type="Rhea" id="RHEA:15197"/>
        <dbReference type="Rhea" id="RHEA-COMP:12418"/>
        <dbReference type="Rhea" id="RHEA-COMP:12419"/>
        <dbReference type="ChEBI" id="CHEBI:15378"/>
        <dbReference type="ChEBI" id="CHEBI:57856"/>
        <dbReference type="ChEBI" id="CHEBI:59789"/>
        <dbReference type="ChEBI" id="CHEBI:90615"/>
        <dbReference type="ChEBI" id="CHEBI:90616"/>
        <dbReference type="EC" id="2.1.1.72"/>
    </reaction>
</comment>
<dbReference type="GO" id="GO:0032259">
    <property type="term" value="P:methylation"/>
    <property type="evidence" value="ECO:0007669"/>
    <property type="project" value="UniProtKB-KW"/>
</dbReference>
<evidence type="ECO:0000256" key="3">
    <source>
        <dbReference type="ARBA" id="ARBA00022679"/>
    </source>
</evidence>
<keyword evidence="2" id="KW-0489">Methyltransferase</keyword>
<evidence type="ECO:0000313" key="7">
    <source>
        <dbReference type="EMBL" id="PSN87183.1"/>
    </source>
</evidence>
<accession>A0A2R6ALI3</accession>
<dbReference type="PANTHER" id="PTHR33841">
    <property type="entry name" value="DNA METHYLTRANSFERASE YEEA-RELATED"/>
    <property type="match status" value="1"/>
</dbReference>
<dbReference type="InterPro" id="IPR003356">
    <property type="entry name" value="DNA_methylase_A-5"/>
</dbReference>
<comment type="caution">
    <text evidence="7">The sequence shown here is derived from an EMBL/GenBank/DDBJ whole genome shotgun (WGS) entry which is preliminary data.</text>
</comment>
<dbReference type="PANTHER" id="PTHR33841:SF1">
    <property type="entry name" value="DNA METHYLTRANSFERASE A"/>
    <property type="match status" value="1"/>
</dbReference>
<dbReference type="Pfam" id="PF13588">
    <property type="entry name" value="HSDR_N_2"/>
    <property type="match status" value="1"/>
</dbReference>
<dbReference type="Proteomes" id="UP000241473">
    <property type="component" value="Unassembled WGS sequence"/>
</dbReference>
<dbReference type="Gene3D" id="3.40.50.150">
    <property type="entry name" value="Vaccinia Virus protein VP39"/>
    <property type="match status" value="1"/>
</dbReference>
<evidence type="ECO:0000259" key="5">
    <source>
        <dbReference type="Pfam" id="PF02384"/>
    </source>
</evidence>
<proteinExistence type="predicted"/>
<organism evidence="7 8">
    <name type="scientific">Candidatus Marsarchaeota G1 archaeon OSP_C</name>
    <dbReference type="NCBI Taxonomy" id="1978154"/>
    <lineage>
        <taxon>Archaea</taxon>
        <taxon>Candidatus Marsarchaeota</taxon>
        <taxon>Candidatus Marsarchaeota group 1</taxon>
    </lineage>
</organism>
<dbReference type="GO" id="GO:0003677">
    <property type="term" value="F:DNA binding"/>
    <property type="evidence" value="ECO:0007669"/>
    <property type="project" value="InterPro"/>
</dbReference>
<evidence type="ECO:0000256" key="1">
    <source>
        <dbReference type="ARBA" id="ARBA00011900"/>
    </source>
</evidence>
<dbReference type="GO" id="GO:0009007">
    <property type="term" value="F:site-specific DNA-methyltransferase (adenine-specific) activity"/>
    <property type="evidence" value="ECO:0007669"/>
    <property type="project" value="UniProtKB-EC"/>
</dbReference>
<dbReference type="AlphaFoldDB" id="A0A2R6ALI3"/>
<evidence type="ECO:0000256" key="2">
    <source>
        <dbReference type="ARBA" id="ARBA00022603"/>
    </source>
</evidence>
<name>A0A2R6ALI3_9ARCH</name>